<comment type="caution">
    <text evidence="1">The sequence shown here is derived from an EMBL/GenBank/DDBJ whole genome shotgun (WGS) entry which is preliminary data.</text>
</comment>
<evidence type="ECO:0000313" key="1">
    <source>
        <dbReference type="EMBL" id="KWW21973.1"/>
    </source>
</evidence>
<organism evidence="1 2">
    <name type="scientific">Peribacillus simplex</name>
    <dbReference type="NCBI Taxonomy" id="1478"/>
    <lineage>
        <taxon>Bacteria</taxon>
        <taxon>Bacillati</taxon>
        <taxon>Bacillota</taxon>
        <taxon>Bacilli</taxon>
        <taxon>Bacillales</taxon>
        <taxon>Bacillaceae</taxon>
        <taxon>Peribacillus</taxon>
    </lineage>
</organism>
<reference evidence="1 2" key="1">
    <citation type="submission" date="2015-11" db="EMBL/GenBank/DDBJ databases">
        <title>Genome Sequence of Bacillus simplex strain VanAntwerpen2.</title>
        <authorList>
            <person name="Couger M.B."/>
        </authorList>
    </citation>
    <scope>NUCLEOTIDE SEQUENCE [LARGE SCALE GENOMIC DNA]</scope>
    <source>
        <strain evidence="1 2">VanAntwerpen02</strain>
    </source>
</reference>
<gene>
    <name evidence="1" type="ORF">AS888_05710</name>
</gene>
<keyword evidence="2" id="KW-1185">Reference proteome</keyword>
<dbReference type="RefSeq" id="WP_061140973.1">
    <property type="nucleotide sequence ID" value="NZ_LNNH01000010.1"/>
</dbReference>
<name>A0A109N1Y7_9BACI</name>
<accession>A0A109N1Y7</accession>
<protein>
    <submittedName>
        <fullName evidence="1">Uncharacterized protein</fullName>
    </submittedName>
</protein>
<sequence length="60" mass="7035">MSTEKILEQLIRIADALERISPVPDKTEQKEKFDYQDNSDKARAVIKMNKTILDSNRDKR</sequence>
<dbReference type="Proteomes" id="UP000064189">
    <property type="component" value="Unassembled WGS sequence"/>
</dbReference>
<dbReference type="EMBL" id="LNNH01000010">
    <property type="protein sequence ID" value="KWW21973.1"/>
    <property type="molecule type" value="Genomic_DNA"/>
</dbReference>
<proteinExistence type="predicted"/>
<dbReference type="AlphaFoldDB" id="A0A109N1Y7"/>
<evidence type="ECO:0000313" key="2">
    <source>
        <dbReference type="Proteomes" id="UP000064189"/>
    </source>
</evidence>